<dbReference type="EMBL" id="AEIU01000068">
    <property type="protein sequence ID" value="EFP96975.1"/>
    <property type="molecule type" value="Genomic_DNA"/>
</dbReference>
<evidence type="ECO:0000313" key="2">
    <source>
        <dbReference type="EMBL" id="EFP96975.1"/>
    </source>
</evidence>
<dbReference type="GO" id="GO:0016020">
    <property type="term" value="C:membrane"/>
    <property type="evidence" value="ECO:0007669"/>
    <property type="project" value="GOC"/>
</dbReference>
<dbReference type="PANTHER" id="PTHR32385">
    <property type="entry name" value="MANNOSYL PHOSPHORYLINOSITOL CERAMIDE SYNTHASE"/>
    <property type="match status" value="1"/>
</dbReference>
<accession>E3BJ49</accession>
<dbReference type="GO" id="GO:0051999">
    <property type="term" value="P:mannosyl-inositol phosphorylceramide biosynthetic process"/>
    <property type="evidence" value="ECO:0007669"/>
    <property type="project" value="TreeGrafter"/>
</dbReference>
<reference evidence="2 3" key="1">
    <citation type="journal article" date="2012" name="Int. J. Syst. Evol. Microbiol.">
        <title>Vibrio caribbeanicus sp. nov., isolated from the marine sponge Scleritoderma cyanea.</title>
        <authorList>
            <person name="Hoffmann M."/>
            <person name="Monday S.R."/>
            <person name="Allard M.W."/>
            <person name="Strain E.A."/>
            <person name="Whittaker P."/>
            <person name="Naum M."/>
            <person name="McCarthy P.J."/>
            <person name="Lopez J.V."/>
            <person name="Fischer M."/>
            <person name="Brown E.W."/>
        </authorList>
    </citation>
    <scope>NUCLEOTIDE SEQUENCE [LARGE SCALE GENOMIC DNA]</scope>
    <source>
        <strain evidence="2 3">ATCC BAA-2122</strain>
    </source>
</reference>
<evidence type="ECO:0000256" key="1">
    <source>
        <dbReference type="ARBA" id="ARBA00022679"/>
    </source>
</evidence>
<sequence>MKNLPIMIANRSIRLIGNLFKVLSYPFHFAFPKLRFTIPEYSPAKIRTNRKSAVTKIIWQTNFSNKSTLPVYLNYLFNRLMSLDYEYRYVSTEGREEYLKNSASTEVYENYMKLTDGAAQADVWRLAVLHNEGGVYMDIDATLVWPLKRLLSNVESCLFIKIKKNTEYTNYFLATEPNNPIFKEALDLIVDNVINYAQGERAKGVYDTTGPIVLNRVLEERKVTSRESKVTSRDRNHVCIQGTFTNEYFQYMDKPRGKWTHLDPDDLIKK</sequence>
<dbReference type="Pfam" id="PF04488">
    <property type="entry name" value="Gly_transf_sug"/>
    <property type="match status" value="1"/>
</dbReference>
<evidence type="ECO:0000313" key="3">
    <source>
        <dbReference type="Proteomes" id="UP000002943"/>
    </source>
</evidence>
<dbReference type="Gene3D" id="3.90.550.20">
    <property type="match status" value="1"/>
</dbReference>
<comment type="caution">
    <text evidence="2">The sequence shown here is derived from an EMBL/GenBank/DDBJ whole genome shotgun (WGS) entry which is preliminary data.</text>
</comment>
<dbReference type="STRING" id="796620.VIBC2010_20195"/>
<gene>
    <name evidence="2" type="ORF">VIBC2010_20195</name>
</gene>
<dbReference type="SUPFAM" id="SSF53448">
    <property type="entry name" value="Nucleotide-diphospho-sugar transferases"/>
    <property type="match status" value="1"/>
</dbReference>
<dbReference type="eggNOG" id="COG3774">
    <property type="taxonomic scope" value="Bacteria"/>
</dbReference>
<name>E3BJ49_9VIBR</name>
<keyword evidence="3" id="KW-1185">Reference proteome</keyword>
<organism evidence="2 3">
    <name type="scientific">Vibrio caribbeanicus ATCC BAA-2122</name>
    <dbReference type="NCBI Taxonomy" id="796620"/>
    <lineage>
        <taxon>Bacteria</taxon>
        <taxon>Pseudomonadati</taxon>
        <taxon>Pseudomonadota</taxon>
        <taxon>Gammaproteobacteria</taxon>
        <taxon>Vibrionales</taxon>
        <taxon>Vibrionaceae</taxon>
        <taxon>Vibrio</taxon>
    </lineage>
</organism>
<dbReference type="PANTHER" id="PTHR32385:SF15">
    <property type="entry name" value="INOSITOL PHOSPHOCERAMIDE MANNOSYLTRANSFERASE 1"/>
    <property type="match status" value="1"/>
</dbReference>
<keyword evidence="1" id="KW-0808">Transferase</keyword>
<dbReference type="InterPro" id="IPR051706">
    <property type="entry name" value="Glycosyltransferase_domain"/>
</dbReference>
<protein>
    <recommendedName>
        <fullName evidence="4">Glycosyl transferase</fullName>
    </recommendedName>
</protein>
<dbReference type="AlphaFoldDB" id="E3BJ49"/>
<dbReference type="InterPro" id="IPR029044">
    <property type="entry name" value="Nucleotide-diphossugar_trans"/>
</dbReference>
<dbReference type="GO" id="GO:0000030">
    <property type="term" value="F:mannosyltransferase activity"/>
    <property type="evidence" value="ECO:0007669"/>
    <property type="project" value="TreeGrafter"/>
</dbReference>
<dbReference type="InterPro" id="IPR007577">
    <property type="entry name" value="GlycoTrfase_DXD_sugar-bd_CS"/>
</dbReference>
<dbReference type="Proteomes" id="UP000002943">
    <property type="component" value="Unassembled WGS sequence"/>
</dbReference>
<dbReference type="RefSeq" id="WP_009601044.1">
    <property type="nucleotide sequence ID" value="NZ_AEIU01000068.1"/>
</dbReference>
<evidence type="ECO:0008006" key="4">
    <source>
        <dbReference type="Google" id="ProtNLM"/>
    </source>
</evidence>
<proteinExistence type="predicted"/>
<dbReference type="OrthoDB" id="277808at2"/>